<sequence>MIPCEKDGSNVCHSAMEAPSDRTFVCDSQDRGLTTFLRLVTTRLGLTTHSTSLFRRSLRRSVILRNVELRMRSPTE</sequence>
<organism evidence="1 2">
    <name type="scientific">Paraburkholderia metrosideri</name>
    <dbReference type="NCBI Taxonomy" id="580937"/>
    <lineage>
        <taxon>Bacteria</taxon>
        <taxon>Pseudomonadati</taxon>
        <taxon>Pseudomonadota</taxon>
        <taxon>Betaproteobacteria</taxon>
        <taxon>Burkholderiales</taxon>
        <taxon>Burkholderiaceae</taxon>
        <taxon>Paraburkholderia</taxon>
    </lineage>
</organism>
<gene>
    <name evidence="1" type="ORF">LMG28140_06656</name>
</gene>
<name>A0ABM8P906_9BURK</name>
<comment type="caution">
    <text evidence="1">The sequence shown here is derived from an EMBL/GenBank/DDBJ whole genome shotgun (WGS) entry which is preliminary data.</text>
</comment>
<evidence type="ECO:0000313" key="2">
    <source>
        <dbReference type="Proteomes" id="UP000598032"/>
    </source>
</evidence>
<protein>
    <submittedName>
        <fullName evidence="1">Uncharacterized protein</fullName>
    </submittedName>
</protein>
<accession>A0ABM8P906</accession>
<dbReference type="EMBL" id="CAJHCP010000025">
    <property type="protein sequence ID" value="CAD6559551.1"/>
    <property type="molecule type" value="Genomic_DNA"/>
</dbReference>
<proteinExistence type="predicted"/>
<reference evidence="1 2" key="1">
    <citation type="submission" date="2020-10" db="EMBL/GenBank/DDBJ databases">
        <authorList>
            <person name="Peeters C."/>
        </authorList>
    </citation>
    <scope>NUCLEOTIDE SEQUENCE [LARGE SCALE GENOMIC DNA]</scope>
    <source>
        <strain evidence="1 2">LMG 28140</strain>
    </source>
</reference>
<keyword evidence="2" id="KW-1185">Reference proteome</keyword>
<evidence type="ECO:0000313" key="1">
    <source>
        <dbReference type="EMBL" id="CAD6559551.1"/>
    </source>
</evidence>
<dbReference type="Proteomes" id="UP000598032">
    <property type="component" value="Unassembled WGS sequence"/>
</dbReference>